<reference evidence="2" key="1">
    <citation type="submission" date="2021-03" db="EMBL/GenBank/DDBJ databases">
        <title>Revisited historic fungal species revealed as producer of novel bioactive compounds through whole genome sequencing and comparative genomics.</title>
        <authorList>
            <person name="Vignolle G.A."/>
            <person name="Hochenegger N."/>
            <person name="Mach R.L."/>
            <person name="Mach-Aigner A.R."/>
            <person name="Javad Rahimi M."/>
            <person name="Salim K.A."/>
            <person name="Chan C.M."/>
            <person name="Lim L.B.L."/>
            <person name="Cai F."/>
            <person name="Druzhinina I.S."/>
            <person name="U'Ren J.M."/>
            <person name="Derntl C."/>
        </authorList>
    </citation>
    <scope>NUCLEOTIDE SEQUENCE</scope>
    <source>
        <strain evidence="2">TUCIM 5799</strain>
    </source>
</reference>
<keyword evidence="1" id="KW-0732">Signal</keyword>
<evidence type="ECO:0008006" key="4">
    <source>
        <dbReference type="Google" id="ProtNLM"/>
    </source>
</evidence>
<sequence length="160" mass="16491">MYSSTLSLTAFLAAAGLSAATPIVNSRAVCLEQAPASIGFPINFSITPTNSPLVSFNVPPNSVGPCSLVAKFPAGYPITSSGSNLVNVIAVGGPAPGALVGSVRFASSPDQRTFTTINSFACRPYMEFRLEISRDQANPGSVAFQEVQGAGLFLDIGDNC</sequence>
<evidence type="ECO:0000313" key="2">
    <source>
        <dbReference type="EMBL" id="KAI1875264.1"/>
    </source>
</evidence>
<evidence type="ECO:0000313" key="3">
    <source>
        <dbReference type="Proteomes" id="UP000829685"/>
    </source>
</evidence>
<comment type="caution">
    <text evidence="2">The sequence shown here is derived from an EMBL/GenBank/DDBJ whole genome shotgun (WGS) entry which is preliminary data.</text>
</comment>
<dbReference type="AlphaFoldDB" id="A0A9Q0ASB7"/>
<accession>A0A9Q0ASB7</accession>
<evidence type="ECO:0000256" key="1">
    <source>
        <dbReference type="SAM" id="SignalP"/>
    </source>
</evidence>
<keyword evidence="3" id="KW-1185">Reference proteome</keyword>
<organism evidence="2 3">
    <name type="scientific">Neoarthrinium moseri</name>
    <dbReference type="NCBI Taxonomy" id="1658444"/>
    <lineage>
        <taxon>Eukaryota</taxon>
        <taxon>Fungi</taxon>
        <taxon>Dikarya</taxon>
        <taxon>Ascomycota</taxon>
        <taxon>Pezizomycotina</taxon>
        <taxon>Sordariomycetes</taxon>
        <taxon>Xylariomycetidae</taxon>
        <taxon>Amphisphaeriales</taxon>
        <taxon>Apiosporaceae</taxon>
        <taxon>Neoarthrinium</taxon>
    </lineage>
</organism>
<proteinExistence type="predicted"/>
<feature type="chain" id="PRO_5040155563" description="Ubiquitin 3 binding protein But2 C-terminal domain-containing protein" evidence="1">
    <location>
        <begin position="21"/>
        <end position="160"/>
    </location>
</feature>
<feature type="signal peptide" evidence="1">
    <location>
        <begin position="1"/>
        <end position="20"/>
    </location>
</feature>
<protein>
    <recommendedName>
        <fullName evidence="4">Ubiquitin 3 binding protein But2 C-terminal domain-containing protein</fullName>
    </recommendedName>
</protein>
<dbReference type="EMBL" id="JAFIMR010000008">
    <property type="protein sequence ID" value="KAI1875264.1"/>
    <property type="molecule type" value="Genomic_DNA"/>
</dbReference>
<dbReference type="Proteomes" id="UP000829685">
    <property type="component" value="Unassembled WGS sequence"/>
</dbReference>
<dbReference type="OrthoDB" id="5308323at2759"/>
<gene>
    <name evidence="2" type="ORF">JX265_004322</name>
</gene>
<name>A0A9Q0ASB7_9PEZI</name>